<comment type="caution">
    <text evidence="6">The sequence shown here is derived from an EMBL/GenBank/DDBJ whole genome shotgun (WGS) entry which is preliminary data.</text>
</comment>
<keyword evidence="4" id="KW-0479">Metal-binding</keyword>
<accession>A0A1F5MJ08</accession>
<name>A0A1F5MJ08_9BACT</name>
<organism evidence="6 7">
    <name type="scientific">Candidatus Daviesbacteria bacterium RIFCSPLOWO2_01_FULL_40_24</name>
    <dbReference type="NCBI Taxonomy" id="1797787"/>
    <lineage>
        <taxon>Bacteria</taxon>
        <taxon>Candidatus Daviesiibacteriota</taxon>
    </lineage>
</organism>
<keyword evidence="3" id="KW-0819">tRNA processing</keyword>
<dbReference type="PANTHER" id="PTHR43468">
    <property type="match status" value="1"/>
</dbReference>
<dbReference type="NCBIfam" id="TIGR00430">
    <property type="entry name" value="Q_tRNA_tgt"/>
    <property type="match status" value="1"/>
</dbReference>
<reference evidence="6 7" key="1">
    <citation type="journal article" date="2016" name="Nat. Commun.">
        <title>Thousands of microbial genomes shed light on interconnected biogeochemical processes in an aquifer system.</title>
        <authorList>
            <person name="Anantharaman K."/>
            <person name="Brown C.T."/>
            <person name="Hug L.A."/>
            <person name="Sharon I."/>
            <person name="Castelle C.J."/>
            <person name="Probst A.J."/>
            <person name="Thomas B.C."/>
            <person name="Singh A."/>
            <person name="Wilkins M.J."/>
            <person name="Karaoz U."/>
            <person name="Brodie E.L."/>
            <person name="Williams K.H."/>
            <person name="Hubbard S.S."/>
            <person name="Banfield J.F."/>
        </authorList>
    </citation>
    <scope>NUCLEOTIDE SEQUENCE [LARGE SCALE GENOMIC DNA]</scope>
</reference>
<dbReference type="InterPro" id="IPR036511">
    <property type="entry name" value="TGT-like_sf"/>
</dbReference>
<dbReference type="InterPro" id="IPR002616">
    <property type="entry name" value="tRNA_ribo_trans-like"/>
</dbReference>
<evidence type="ECO:0000313" key="7">
    <source>
        <dbReference type="Proteomes" id="UP000178017"/>
    </source>
</evidence>
<keyword evidence="1" id="KW-0328">Glycosyltransferase</keyword>
<dbReference type="GO" id="GO:0006400">
    <property type="term" value="P:tRNA modification"/>
    <property type="evidence" value="ECO:0007669"/>
    <property type="project" value="InterPro"/>
</dbReference>
<evidence type="ECO:0000256" key="3">
    <source>
        <dbReference type="ARBA" id="ARBA00022694"/>
    </source>
</evidence>
<dbReference type="NCBIfam" id="TIGR00449">
    <property type="entry name" value="tgt_general"/>
    <property type="match status" value="1"/>
</dbReference>
<dbReference type="GO" id="GO:0046872">
    <property type="term" value="F:metal ion binding"/>
    <property type="evidence" value="ECO:0007669"/>
    <property type="project" value="UniProtKB-KW"/>
</dbReference>
<dbReference type="Proteomes" id="UP000178017">
    <property type="component" value="Unassembled WGS sequence"/>
</dbReference>
<dbReference type="SUPFAM" id="SSF51713">
    <property type="entry name" value="tRNA-guanine transglycosylase"/>
    <property type="match status" value="1"/>
</dbReference>
<dbReference type="InterPro" id="IPR004803">
    <property type="entry name" value="TGT"/>
</dbReference>
<evidence type="ECO:0000259" key="5">
    <source>
        <dbReference type="Pfam" id="PF01702"/>
    </source>
</evidence>
<dbReference type="GO" id="GO:0008479">
    <property type="term" value="F:tRNA-guanosine(34) queuine transglycosylase activity"/>
    <property type="evidence" value="ECO:0007669"/>
    <property type="project" value="InterPro"/>
</dbReference>
<evidence type="ECO:0000256" key="4">
    <source>
        <dbReference type="ARBA" id="ARBA00022723"/>
    </source>
</evidence>
<dbReference type="Gene3D" id="3.20.20.105">
    <property type="entry name" value="Queuine tRNA-ribosyltransferase-like"/>
    <property type="match status" value="1"/>
</dbReference>
<evidence type="ECO:0000256" key="1">
    <source>
        <dbReference type="ARBA" id="ARBA00022676"/>
    </source>
</evidence>
<sequence>MGYLKTTTIRGNDYNFPIYLPDATRAVARSLDSEDLKKSKIEGVVVNTYHLMSEPGTPILETVGGVKKFMNWDGLVVSDSGGFQVFSLIYQDPKFGKISDAEVTFYKSSKGEKRKYHFTPERSIQVQFVLGSDIIICLDDVPSVNAKEDQVRLSVKRTIEWAKRCKEEFAKQLQSRKMDHKNRPLLLAVIQGGDFLHLREECAQELIKIGFDAFGYGGFPMDEQGNFRTETLKFVAGLMPDDKPKFALGVGTPQDIVEGFKMGYNIFDCVLPTRDARHQRLSVLSKDPKTLDVLHEPVFNYLNMNREKFVKDSGPISEYCDCFTCQNYSRAYLHHLFKIEEFTAGRLASIHNLRTYTKIIELLRATLA</sequence>
<keyword evidence="2" id="KW-0808">Transferase</keyword>
<evidence type="ECO:0000313" key="6">
    <source>
        <dbReference type="EMBL" id="OGE65354.1"/>
    </source>
</evidence>
<proteinExistence type="predicted"/>
<protein>
    <recommendedName>
        <fullName evidence="5">tRNA-guanine(15) transglycosylase-like domain-containing protein</fullName>
    </recommendedName>
</protein>
<dbReference type="PANTHER" id="PTHR43468:SF1">
    <property type="entry name" value="TRNA-GUANOSINE(34) QUEUINE TRANSGLYCOSYLASE"/>
    <property type="match status" value="1"/>
</dbReference>
<feature type="domain" description="tRNA-guanine(15) transglycosylase-like" evidence="5">
    <location>
        <begin position="8"/>
        <end position="366"/>
    </location>
</feature>
<gene>
    <name evidence="6" type="ORF">A3B49_00485</name>
</gene>
<dbReference type="Pfam" id="PF01702">
    <property type="entry name" value="TGT"/>
    <property type="match status" value="1"/>
</dbReference>
<evidence type="ECO:0000256" key="2">
    <source>
        <dbReference type="ARBA" id="ARBA00022679"/>
    </source>
</evidence>
<dbReference type="EMBL" id="MFDO01000018">
    <property type="protein sequence ID" value="OGE65354.1"/>
    <property type="molecule type" value="Genomic_DNA"/>
</dbReference>
<dbReference type="AlphaFoldDB" id="A0A1F5MJ08"/>